<dbReference type="PANTHER" id="PTHR11358">
    <property type="entry name" value="ARGINASE/AGMATINASE"/>
    <property type="match status" value="1"/>
</dbReference>
<dbReference type="PROSITE" id="PS51409">
    <property type="entry name" value="ARGINASE_2"/>
    <property type="match status" value="1"/>
</dbReference>
<proteinExistence type="inferred from homology"/>
<dbReference type="InterPro" id="IPR006035">
    <property type="entry name" value="Ureohydrolase"/>
</dbReference>
<evidence type="ECO:0000256" key="3">
    <source>
        <dbReference type="PROSITE-ProRule" id="PRU00742"/>
    </source>
</evidence>
<dbReference type="Gene3D" id="3.40.800.10">
    <property type="entry name" value="Ureohydrolase domain"/>
    <property type="match status" value="1"/>
</dbReference>
<comment type="similarity">
    <text evidence="3">Belongs to the arginase family.</text>
</comment>
<dbReference type="Proteomes" id="UP001500393">
    <property type="component" value="Unassembled WGS sequence"/>
</dbReference>
<dbReference type="PANTHER" id="PTHR11358:SF26">
    <property type="entry name" value="GUANIDINO ACID HYDROLASE, MITOCHONDRIAL"/>
    <property type="match status" value="1"/>
</dbReference>
<protein>
    <recommendedName>
        <fullName evidence="6">Arginase family protein</fullName>
    </recommendedName>
</protein>
<evidence type="ECO:0000313" key="5">
    <source>
        <dbReference type="Proteomes" id="UP001500393"/>
    </source>
</evidence>
<evidence type="ECO:0000256" key="2">
    <source>
        <dbReference type="ARBA" id="ARBA00022801"/>
    </source>
</evidence>
<reference evidence="4 5" key="1">
    <citation type="journal article" date="2019" name="Int. J. Syst. Evol. Microbiol.">
        <title>The Global Catalogue of Microorganisms (GCM) 10K type strain sequencing project: providing services to taxonomists for standard genome sequencing and annotation.</title>
        <authorList>
            <consortium name="The Broad Institute Genomics Platform"/>
            <consortium name="The Broad Institute Genome Sequencing Center for Infectious Disease"/>
            <person name="Wu L."/>
            <person name="Ma J."/>
        </authorList>
    </citation>
    <scope>NUCLEOTIDE SEQUENCE [LARGE SCALE GENOMIC DNA]</scope>
    <source>
        <strain evidence="4 5">JCM 14969</strain>
    </source>
</reference>
<evidence type="ECO:0000256" key="1">
    <source>
        <dbReference type="ARBA" id="ARBA00022723"/>
    </source>
</evidence>
<dbReference type="InterPro" id="IPR023696">
    <property type="entry name" value="Ureohydrolase_dom_sf"/>
</dbReference>
<dbReference type="Pfam" id="PF00491">
    <property type="entry name" value="Arginase"/>
    <property type="match status" value="1"/>
</dbReference>
<organism evidence="4 5">
    <name type="scientific">Kribbella sancticallisti</name>
    <dbReference type="NCBI Taxonomy" id="460087"/>
    <lineage>
        <taxon>Bacteria</taxon>
        <taxon>Bacillati</taxon>
        <taxon>Actinomycetota</taxon>
        <taxon>Actinomycetes</taxon>
        <taxon>Propionibacteriales</taxon>
        <taxon>Kribbellaceae</taxon>
        <taxon>Kribbella</taxon>
    </lineage>
</organism>
<accession>A0ABN2EM61</accession>
<evidence type="ECO:0008006" key="6">
    <source>
        <dbReference type="Google" id="ProtNLM"/>
    </source>
</evidence>
<keyword evidence="1" id="KW-0479">Metal-binding</keyword>
<keyword evidence="5" id="KW-1185">Reference proteome</keyword>
<sequence>MAAQDLEGYWLHIDVDVLDPAFMPAVDSPDPGGLNPQQLITLLGELAADAVGAAVCILDPDLDPDGSCAQLVADVTYEALSGLGAVADRP</sequence>
<evidence type="ECO:0000313" key="4">
    <source>
        <dbReference type="EMBL" id="GAA1611448.1"/>
    </source>
</evidence>
<name>A0ABN2EM61_9ACTN</name>
<dbReference type="EMBL" id="BAAAOS010000061">
    <property type="protein sequence ID" value="GAA1611448.1"/>
    <property type="molecule type" value="Genomic_DNA"/>
</dbReference>
<gene>
    <name evidence="4" type="ORF">GCM10009789_77210</name>
</gene>
<comment type="caution">
    <text evidence="4">The sequence shown here is derived from an EMBL/GenBank/DDBJ whole genome shotgun (WGS) entry which is preliminary data.</text>
</comment>
<keyword evidence="2" id="KW-0378">Hydrolase</keyword>
<dbReference type="SUPFAM" id="SSF52768">
    <property type="entry name" value="Arginase/deacetylase"/>
    <property type="match status" value="1"/>
</dbReference>